<dbReference type="AlphaFoldDB" id="A0A9D2R262"/>
<reference evidence="3" key="1">
    <citation type="journal article" date="2021" name="PeerJ">
        <title>Extensive microbial diversity within the chicken gut microbiome revealed by metagenomics and culture.</title>
        <authorList>
            <person name="Gilroy R."/>
            <person name="Ravi A."/>
            <person name="Getino M."/>
            <person name="Pursley I."/>
            <person name="Horton D.L."/>
            <person name="Alikhan N.F."/>
            <person name="Baker D."/>
            <person name="Gharbi K."/>
            <person name="Hall N."/>
            <person name="Watson M."/>
            <person name="Adriaenssens E.M."/>
            <person name="Foster-Nyarko E."/>
            <person name="Jarju S."/>
            <person name="Secka A."/>
            <person name="Antonio M."/>
            <person name="Oren A."/>
            <person name="Chaudhuri R.R."/>
            <person name="La Ragione R."/>
            <person name="Hildebrand F."/>
            <person name="Pallen M.J."/>
        </authorList>
    </citation>
    <scope>NUCLEOTIDE SEQUENCE</scope>
    <source>
        <strain evidence="3">ChiHjej8B7-25341</strain>
    </source>
</reference>
<evidence type="ECO:0000313" key="3">
    <source>
        <dbReference type="EMBL" id="HJD32675.1"/>
    </source>
</evidence>
<sequence>MKSKEPDCISKNIKKYRLLNDMTQEALAEQLGLDTQYYAQLERGERNFTLKKLIRLCSIFQIGIEDIVEIERTEKQDNSGIRGEIAARLEDLSPTQLRLVEKFITEIIPYTK</sequence>
<dbReference type="InterPro" id="IPR010982">
    <property type="entry name" value="Lambda_DNA-bd_dom_sf"/>
</dbReference>
<dbReference type="GO" id="GO:0003677">
    <property type="term" value="F:DNA binding"/>
    <property type="evidence" value="ECO:0007669"/>
    <property type="project" value="UniProtKB-KW"/>
</dbReference>
<keyword evidence="1" id="KW-0238">DNA-binding</keyword>
<evidence type="ECO:0000259" key="2">
    <source>
        <dbReference type="PROSITE" id="PS50943"/>
    </source>
</evidence>
<dbReference type="Pfam" id="PF01381">
    <property type="entry name" value="HTH_3"/>
    <property type="match status" value="1"/>
</dbReference>
<dbReference type="PROSITE" id="PS50943">
    <property type="entry name" value="HTH_CROC1"/>
    <property type="match status" value="1"/>
</dbReference>
<dbReference type="PANTHER" id="PTHR46558">
    <property type="entry name" value="TRACRIPTIONAL REGULATORY PROTEIN-RELATED-RELATED"/>
    <property type="match status" value="1"/>
</dbReference>
<reference evidence="3" key="2">
    <citation type="submission" date="2021-04" db="EMBL/GenBank/DDBJ databases">
        <authorList>
            <person name="Gilroy R."/>
        </authorList>
    </citation>
    <scope>NUCLEOTIDE SEQUENCE</scope>
    <source>
        <strain evidence="3">ChiHjej8B7-25341</strain>
    </source>
</reference>
<dbReference type="Proteomes" id="UP000823851">
    <property type="component" value="Unassembled WGS sequence"/>
</dbReference>
<comment type="caution">
    <text evidence="3">The sequence shown here is derived from an EMBL/GenBank/DDBJ whole genome shotgun (WGS) entry which is preliminary data.</text>
</comment>
<dbReference type="PANTHER" id="PTHR46558:SF4">
    <property type="entry name" value="DNA-BIDING PHAGE PROTEIN"/>
    <property type="match status" value="1"/>
</dbReference>
<proteinExistence type="predicted"/>
<evidence type="ECO:0000313" key="4">
    <source>
        <dbReference type="Proteomes" id="UP000823851"/>
    </source>
</evidence>
<dbReference type="InterPro" id="IPR001387">
    <property type="entry name" value="Cro/C1-type_HTH"/>
</dbReference>
<protein>
    <submittedName>
        <fullName evidence="3">Helix-turn-helix domain-containing protein</fullName>
    </submittedName>
</protein>
<feature type="domain" description="HTH cro/C1-type" evidence="2">
    <location>
        <begin position="13"/>
        <end position="67"/>
    </location>
</feature>
<dbReference type="Gene3D" id="1.10.260.40">
    <property type="entry name" value="lambda repressor-like DNA-binding domains"/>
    <property type="match status" value="1"/>
</dbReference>
<dbReference type="EMBL" id="DWUW01000348">
    <property type="protein sequence ID" value="HJD32675.1"/>
    <property type="molecule type" value="Genomic_DNA"/>
</dbReference>
<evidence type="ECO:0000256" key="1">
    <source>
        <dbReference type="ARBA" id="ARBA00023125"/>
    </source>
</evidence>
<dbReference type="CDD" id="cd00093">
    <property type="entry name" value="HTH_XRE"/>
    <property type="match status" value="1"/>
</dbReference>
<dbReference type="SUPFAM" id="SSF47413">
    <property type="entry name" value="lambda repressor-like DNA-binding domains"/>
    <property type="match status" value="1"/>
</dbReference>
<name>A0A9D2R262_9FIRM</name>
<gene>
    <name evidence="3" type="ORF">H9912_12160</name>
</gene>
<dbReference type="SMART" id="SM00530">
    <property type="entry name" value="HTH_XRE"/>
    <property type="match status" value="1"/>
</dbReference>
<accession>A0A9D2R262</accession>
<organism evidence="3 4">
    <name type="scientific">Candidatus Eisenbergiella stercorigallinarum</name>
    <dbReference type="NCBI Taxonomy" id="2838557"/>
    <lineage>
        <taxon>Bacteria</taxon>
        <taxon>Bacillati</taxon>
        <taxon>Bacillota</taxon>
        <taxon>Clostridia</taxon>
        <taxon>Lachnospirales</taxon>
        <taxon>Lachnospiraceae</taxon>
        <taxon>Eisenbergiella</taxon>
    </lineage>
</organism>